<organism evidence="2 3">
    <name type="scientific">Massilia litorea</name>
    <dbReference type="NCBI Taxonomy" id="2769491"/>
    <lineage>
        <taxon>Bacteria</taxon>
        <taxon>Pseudomonadati</taxon>
        <taxon>Pseudomonadota</taxon>
        <taxon>Betaproteobacteria</taxon>
        <taxon>Burkholderiales</taxon>
        <taxon>Oxalobacteraceae</taxon>
        <taxon>Telluria group</taxon>
        <taxon>Massilia</taxon>
    </lineage>
</organism>
<accession>A0A7L9TZD0</accession>
<feature type="signal peptide" evidence="1">
    <location>
        <begin position="1"/>
        <end position="22"/>
    </location>
</feature>
<dbReference type="AlphaFoldDB" id="A0A7L9TZD0"/>
<evidence type="ECO:0000313" key="3">
    <source>
        <dbReference type="Proteomes" id="UP000593875"/>
    </source>
</evidence>
<gene>
    <name evidence="2" type="ORF">LPB04_13660</name>
</gene>
<evidence type="ECO:0000313" key="2">
    <source>
        <dbReference type="EMBL" id="QOL48058.1"/>
    </source>
</evidence>
<name>A0A7L9TZD0_9BURK</name>
<dbReference type="EMBL" id="CP062941">
    <property type="protein sequence ID" value="QOL48058.1"/>
    <property type="molecule type" value="Genomic_DNA"/>
</dbReference>
<dbReference type="RefSeq" id="WP_193685109.1">
    <property type="nucleotide sequence ID" value="NZ_CP062941.1"/>
</dbReference>
<proteinExistence type="predicted"/>
<feature type="chain" id="PRO_5032952076" evidence="1">
    <location>
        <begin position="23"/>
        <end position="101"/>
    </location>
</feature>
<protein>
    <submittedName>
        <fullName evidence="2">Uncharacterized protein</fullName>
    </submittedName>
</protein>
<dbReference type="Proteomes" id="UP000593875">
    <property type="component" value="Chromosome"/>
</dbReference>
<keyword evidence="3" id="KW-1185">Reference proteome</keyword>
<keyword evidence="1" id="KW-0732">Signal</keyword>
<dbReference type="KEGG" id="mlir:LPB04_13660"/>
<reference evidence="2 3" key="1">
    <citation type="submission" date="2020-10" db="EMBL/GenBank/DDBJ databases">
        <title>Genome sequencing of Massilia sp. LPB0304.</title>
        <authorList>
            <person name="Kim J."/>
        </authorList>
    </citation>
    <scope>NUCLEOTIDE SEQUENCE [LARGE SCALE GENOMIC DNA]</scope>
    <source>
        <strain evidence="2 3">LPB0304</strain>
    </source>
</reference>
<evidence type="ECO:0000256" key="1">
    <source>
        <dbReference type="SAM" id="SignalP"/>
    </source>
</evidence>
<sequence length="101" mass="11194">MKALLVTLAALLALLVAPSAAARDYYIAPSEMLEVYGTYPLSDGDVLRIEGSGNRAWARLNGTERMRLVAVGPLEFVTQEGRLKLRFEPLPFTTEVTVERR</sequence>